<evidence type="ECO:0000313" key="3">
    <source>
        <dbReference type="Proteomes" id="UP000054387"/>
    </source>
</evidence>
<name>A0A0W1R7H2_9EURY</name>
<evidence type="ECO:0000313" key="2">
    <source>
        <dbReference type="EMBL" id="KTG09354.1"/>
    </source>
</evidence>
<feature type="transmembrane region" description="Helical" evidence="1">
    <location>
        <begin position="153"/>
        <end position="173"/>
    </location>
</feature>
<gene>
    <name evidence="2" type="ORF">AUR64_16370</name>
</gene>
<keyword evidence="1" id="KW-0812">Transmembrane</keyword>
<proteinExistence type="predicted"/>
<keyword evidence="1" id="KW-0472">Membrane</keyword>
<organism evidence="2 3">
    <name type="scientific">Haloprofundus marisrubri</name>
    <dbReference type="NCBI Taxonomy" id="1514971"/>
    <lineage>
        <taxon>Archaea</taxon>
        <taxon>Methanobacteriati</taxon>
        <taxon>Methanobacteriota</taxon>
        <taxon>Stenosarchaea group</taxon>
        <taxon>Halobacteria</taxon>
        <taxon>Halobacteriales</taxon>
        <taxon>Haloferacaceae</taxon>
        <taxon>Haloprofundus</taxon>
    </lineage>
</organism>
<feature type="transmembrane region" description="Helical" evidence="1">
    <location>
        <begin position="73"/>
        <end position="94"/>
    </location>
</feature>
<protein>
    <recommendedName>
        <fullName evidence="4">DUF1405 domain-containing protein</fullName>
    </recommendedName>
</protein>
<feature type="transmembrane region" description="Helical" evidence="1">
    <location>
        <begin position="199"/>
        <end position="226"/>
    </location>
</feature>
<dbReference type="InterPro" id="IPR009845">
    <property type="entry name" value="DUF1405"/>
</dbReference>
<keyword evidence="3" id="KW-1185">Reference proteome</keyword>
<dbReference type="Pfam" id="PF07187">
    <property type="entry name" value="DUF1405"/>
    <property type="match status" value="1"/>
</dbReference>
<feature type="transmembrane region" description="Helical" evidence="1">
    <location>
        <begin position="41"/>
        <end position="61"/>
    </location>
</feature>
<dbReference type="PANTHER" id="PTHR40042:SF1">
    <property type="entry name" value="DUF1405 DOMAIN-CONTAINING PROTEIN"/>
    <property type="match status" value="1"/>
</dbReference>
<dbReference type="RefSeq" id="WP_058582506.1">
    <property type="nucleotide sequence ID" value="NZ_LOPU01000029.1"/>
</dbReference>
<evidence type="ECO:0000256" key="1">
    <source>
        <dbReference type="SAM" id="Phobius"/>
    </source>
</evidence>
<dbReference type="STRING" id="1514971.AUR64_16370"/>
<dbReference type="OrthoDB" id="160626at2157"/>
<dbReference type="AlphaFoldDB" id="A0A0W1R7H2"/>
<reference evidence="2 3" key="1">
    <citation type="submission" date="2015-12" db="EMBL/GenBank/DDBJ databases">
        <title>Haloprofundus marisrubri gen. nov., sp. nov., an extremely halophilic archaeon isolated from the Discovery deep brine-seawater interface in the Red Sea.</title>
        <authorList>
            <person name="Zhang G."/>
            <person name="Stingl U."/>
            <person name="Rashid M."/>
        </authorList>
    </citation>
    <scope>NUCLEOTIDE SEQUENCE [LARGE SCALE GENOMIC DNA]</scope>
    <source>
        <strain evidence="2 3">SB9</strain>
    </source>
</reference>
<accession>A0A0W1R7H2</accession>
<evidence type="ECO:0008006" key="4">
    <source>
        <dbReference type="Google" id="ProtNLM"/>
    </source>
</evidence>
<sequence length="241" mass="26505">MSLARDDAGGLFGGDGLPSAEGLPRWLAPLPRWLENFGLNLAWLVVVINLLGTAFGFYYYLPQFSETPQIMWPFVPDSPVATLFIALSLALWKLGRNNEYLNALAFFGCWKLGFWTPFTLVVFADGFLGYTAIPMYLFLFFSHLAMVVQAFLIHRYSAFPVGAVAVAVVWYGFNDIVDYFVPIVGDPHHTNLPFADFEVIFGGVTALQLAAAGAVTLTLTATFLALSTRIKKFEVGALGGR</sequence>
<dbReference type="EMBL" id="LOPU01000029">
    <property type="protein sequence ID" value="KTG09354.1"/>
    <property type="molecule type" value="Genomic_DNA"/>
</dbReference>
<dbReference type="Proteomes" id="UP000054387">
    <property type="component" value="Unassembled WGS sequence"/>
</dbReference>
<feature type="transmembrane region" description="Helical" evidence="1">
    <location>
        <begin position="114"/>
        <end position="141"/>
    </location>
</feature>
<comment type="caution">
    <text evidence="2">The sequence shown here is derived from an EMBL/GenBank/DDBJ whole genome shotgun (WGS) entry which is preliminary data.</text>
</comment>
<dbReference type="PANTHER" id="PTHR40042">
    <property type="entry name" value="HYPOTHETICAL MEMBRANE SPANNING PROTEIN"/>
    <property type="match status" value="1"/>
</dbReference>
<keyword evidence="1" id="KW-1133">Transmembrane helix</keyword>